<sequence length="92" mass="9864">MASFVSLDTLVKMRVGVVLALTVCVAVTVVGAAPGRQRRLELMAKQLRANIAMVEQALSICEAELNSATDSPVQDETESADADSDNKRRVTM</sequence>
<feature type="region of interest" description="Disordered" evidence="2">
    <location>
        <begin position="67"/>
        <end position="92"/>
    </location>
</feature>
<keyword evidence="4" id="KW-1185">Reference proteome</keyword>
<protein>
    <recommendedName>
        <fullName evidence="5">Nematode cuticle collagen N-terminal domain-containing protein</fullName>
    </recommendedName>
</protein>
<reference evidence="3 4" key="1">
    <citation type="journal article" date="2021" name="Elife">
        <title>Chloroplast acquisition without the gene transfer in kleptoplastic sea slugs, Plakobranchus ocellatus.</title>
        <authorList>
            <person name="Maeda T."/>
            <person name="Takahashi S."/>
            <person name="Yoshida T."/>
            <person name="Shimamura S."/>
            <person name="Takaki Y."/>
            <person name="Nagai Y."/>
            <person name="Toyoda A."/>
            <person name="Suzuki Y."/>
            <person name="Arimoto A."/>
            <person name="Ishii H."/>
            <person name="Satoh N."/>
            <person name="Nishiyama T."/>
            <person name="Hasebe M."/>
            <person name="Maruyama T."/>
            <person name="Minagawa J."/>
            <person name="Obokata J."/>
            <person name="Shigenobu S."/>
        </authorList>
    </citation>
    <scope>NUCLEOTIDE SEQUENCE [LARGE SCALE GENOMIC DNA]</scope>
</reference>
<gene>
    <name evidence="3" type="ORF">ElyMa_005586200</name>
</gene>
<dbReference type="Proteomes" id="UP000762676">
    <property type="component" value="Unassembled WGS sequence"/>
</dbReference>
<proteinExistence type="predicted"/>
<name>A0AAV4F2X7_9GAST</name>
<keyword evidence="1" id="KW-0175">Coiled coil</keyword>
<dbReference type="AlphaFoldDB" id="A0AAV4F2X7"/>
<comment type="caution">
    <text evidence="3">The sequence shown here is derived from an EMBL/GenBank/DDBJ whole genome shotgun (WGS) entry which is preliminary data.</text>
</comment>
<evidence type="ECO:0000313" key="4">
    <source>
        <dbReference type="Proteomes" id="UP000762676"/>
    </source>
</evidence>
<accession>A0AAV4F2X7</accession>
<feature type="coiled-coil region" evidence="1">
    <location>
        <begin position="37"/>
        <end position="64"/>
    </location>
</feature>
<evidence type="ECO:0008006" key="5">
    <source>
        <dbReference type="Google" id="ProtNLM"/>
    </source>
</evidence>
<evidence type="ECO:0000256" key="1">
    <source>
        <dbReference type="SAM" id="Coils"/>
    </source>
</evidence>
<dbReference type="EMBL" id="BMAT01011153">
    <property type="protein sequence ID" value="GFR67577.1"/>
    <property type="molecule type" value="Genomic_DNA"/>
</dbReference>
<evidence type="ECO:0000313" key="3">
    <source>
        <dbReference type="EMBL" id="GFR67577.1"/>
    </source>
</evidence>
<evidence type="ECO:0000256" key="2">
    <source>
        <dbReference type="SAM" id="MobiDB-lite"/>
    </source>
</evidence>
<feature type="compositionally biased region" description="Acidic residues" evidence="2">
    <location>
        <begin position="73"/>
        <end position="83"/>
    </location>
</feature>
<organism evidence="3 4">
    <name type="scientific">Elysia marginata</name>
    <dbReference type="NCBI Taxonomy" id="1093978"/>
    <lineage>
        <taxon>Eukaryota</taxon>
        <taxon>Metazoa</taxon>
        <taxon>Spiralia</taxon>
        <taxon>Lophotrochozoa</taxon>
        <taxon>Mollusca</taxon>
        <taxon>Gastropoda</taxon>
        <taxon>Heterobranchia</taxon>
        <taxon>Euthyneura</taxon>
        <taxon>Panpulmonata</taxon>
        <taxon>Sacoglossa</taxon>
        <taxon>Placobranchoidea</taxon>
        <taxon>Plakobranchidae</taxon>
        <taxon>Elysia</taxon>
    </lineage>
</organism>